<dbReference type="InterPro" id="IPR036986">
    <property type="entry name" value="S4_RNA-bd_sf"/>
</dbReference>
<dbReference type="Gene3D" id="3.10.290.10">
    <property type="entry name" value="RNA-binding S4 domain"/>
    <property type="match status" value="1"/>
</dbReference>
<keyword evidence="3" id="KW-0694">RNA-binding</keyword>
<dbReference type="Pfam" id="PF01479">
    <property type="entry name" value="S4"/>
    <property type="match status" value="1"/>
</dbReference>
<dbReference type="RefSeq" id="WP_012242821.1">
    <property type="nucleotide sequence ID" value="NZ_JACAOE010000001.1"/>
</dbReference>
<dbReference type="SUPFAM" id="SSF55174">
    <property type="entry name" value="Alpha-L RNA-binding motif"/>
    <property type="match status" value="1"/>
</dbReference>
<dbReference type="AlphaFoldDB" id="A0A553IHK5"/>
<keyword evidence="2" id="KW-0413">Isomerase</keyword>
<dbReference type="GO" id="GO:0120159">
    <property type="term" value="F:rRNA pseudouridine synthase activity"/>
    <property type="evidence" value="ECO:0007669"/>
    <property type="project" value="UniProtKB-ARBA"/>
</dbReference>
<dbReference type="InterPro" id="IPR042092">
    <property type="entry name" value="PsdUridine_s_RsuA/RluB/E/F_cat"/>
</dbReference>
<dbReference type="InterPro" id="IPR006145">
    <property type="entry name" value="PsdUridine_synth_RsuA/RluA"/>
</dbReference>
<gene>
    <name evidence="5" type="ORF">FNV44_01230</name>
</gene>
<dbReference type="OMA" id="EWINNGW"/>
<dbReference type="GeneID" id="41339030"/>
<dbReference type="FunFam" id="3.10.290.10:FF:000003">
    <property type="entry name" value="Pseudouridine synthase"/>
    <property type="match status" value="1"/>
</dbReference>
<protein>
    <submittedName>
        <fullName evidence="5">rRNA pseudouridine synthase</fullName>
    </submittedName>
</protein>
<proteinExistence type="inferred from homology"/>
<comment type="caution">
    <text evidence="5">The sequence shown here is derived from an EMBL/GenBank/DDBJ whole genome shotgun (WGS) entry which is preliminary data.</text>
</comment>
<dbReference type="SMART" id="SM00363">
    <property type="entry name" value="S4"/>
    <property type="match status" value="1"/>
</dbReference>
<organism evidence="5 6">
    <name type="scientific">Acholeplasma laidlawii</name>
    <dbReference type="NCBI Taxonomy" id="2148"/>
    <lineage>
        <taxon>Bacteria</taxon>
        <taxon>Bacillati</taxon>
        <taxon>Mycoplasmatota</taxon>
        <taxon>Mollicutes</taxon>
        <taxon>Acholeplasmatales</taxon>
        <taxon>Acholeplasmataceae</taxon>
        <taxon>Acholeplasma</taxon>
    </lineage>
</organism>
<dbReference type="Proteomes" id="UP000315938">
    <property type="component" value="Unassembled WGS sequence"/>
</dbReference>
<dbReference type="InterPro" id="IPR020094">
    <property type="entry name" value="TruA/RsuA/RluB/E/F_N"/>
</dbReference>
<dbReference type="CDD" id="cd00165">
    <property type="entry name" value="S4"/>
    <property type="match status" value="1"/>
</dbReference>
<feature type="domain" description="RNA-binding S4" evidence="4">
    <location>
        <begin position="2"/>
        <end position="61"/>
    </location>
</feature>
<evidence type="ECO:0000256" key="3">
    <source>
        <dbReference type="PROSITE-ProRule" id="PRU00182"/>
    </source>
</evidence>
<dbReference type="InterPro" id="IPR020103">
    <property type="entry name" value="PsdUridine_synth_cat_dom_sf"/>
</dbReference>
<dbReference type="Gene3D" id="3.30.70.1560">
    <property type="entry name" value="Alpha-L RNA-binding motif"/>
    <property type="match status" value="1"/>
</dbReference>
<dbReference type="PANTHER" id="PTHR47683">
    <property type="entry name" value="PSEUDOURIDINE SYNTHASE FAMILY PROTEIN-RELATED"/>
    <property type="match status" value="1"/>
</dbReference>
<dbReference type="EMBL" id="VKID01000001">
    <property type="protein sequence ID" value="TRX99691.1"/>
    <property type="molecule type" value="Genomic_DNA"/>
</dbReference>
<dbReference type="InterPro" id="IPR002942">
    <property type="entry name" value="S4_RNA-bd"/>
</dbReference>
<dbReference type="PANTHER" id="PTHR47683:SF2">
    <property type="entry name" value="RNA-BINDING S4 DOMAIN-CONTAINING PROTEIN"/>
    <property type="match status" value="1"/>
</dbReference>
<dbReference type="GO" id="GO:0003723">
    <property type="term" value="F:RNA binding"/>
    <property type="evidence" value="ECO:0007669"/>
    <property type="project" value="UniProtKB-KW"/>
</dbReference>
<accession>A0A553IHK5</accession>
<comment type="similarity">
    <text evidence="1">Belongs to the pseudouridine synthase RsuA family.</text>
</comment>
<evidence type="ECO:0000313" key="6">
    <source>
        <dbReference type="Proteomes" id="UP000315938"/>
    </source>
</evidence>
<evidence type="ECO:0000256" key="2">
    <source>
        <dbReference type="ARBA" id="ARBA00023235"/>
    </source>
</evidence>
<reference evidence="5 6" key="1">
    <citation type="submission" date="2019-07" db="EMBL/GenBank/DDBJ databases">
        <title>Genome sequence of Acholeplasma laidlawii strain with increased resistance to erythromycin.</title>
        <authorList>
            <person name="Medvedeva E.S."/>
            <person name="Baranova N.B."/>
            <person name="Siniagina M.N."/>
            <person name="Mouzykantov A."/>
            <person name="Chernova O.A."/>
            <person name="Chernov V.M."/>
        </authorList>
    </citation>
    <scope>NUCLEOTIDE SEQUENCE [LARGE SCALE GENOMIC DNA]</scope>
    <source>
        <strain evidence="5 6">PG8REry</strain>
    </source>
</reference>
<dbReference type="GO" id="GO:0000455">
    <property type="term" value="P:enzyme-directed rRNA pseudouridine synthesis"/>
    <property type="evidence" value="ECO:0007669"/>
    <property type="project" value="UniProtKB-ARBA"/>
</dbReference>
<dbReference type="Gene3D" id="3.30.70.580">
    <property type="entry name" value="Pseudouridine synthase I, catalytic domain, N-terminal subdomain"/>
    <property type="match status" value="1"/>
</dbReference>
<dbReference type="InterPro" id="IPR050343">
    <property type="entry name" value="RsuA_PseudoU_synthase"/>
</dbReference>
<evidence type="ECO:0000313" key="5">
    <source>
        <dbReference type="EMBL" id="TRX99691.1"/>
    </source>
</evidence>
<evidence type="ECO:0000256" key="1">
    <source>
        <dbReference type="ARBA" id="ARBA00008348"/>
    </source>
</evidence>
<name>A0A553IHK5_ACHLA</name>
<evidence type="ECO:0000259" key="4">
    <source>
        <dbReference type="SMART" id="SM00363"/>
    </source>
</evidence>
<dbReference type="Pfam" id="PF00849">
    <property type="entry name" value="PseudoU_synth_2"/>
    <property type="match status" value="1"/>
</dbReference>
<dbReference type="SUPFAM" id="SSF55120">
    <property type="entry name" value="Pseudouridine synthase"/>
    <property type="match status" value="1"/>
</dbReference>
<sequence>MERLSKVIAQAGCASRRKAENLITEGKVKVNDEVINVLGYKVSPKDIITVEGKPLVKEPLVYYLLNKPTGYLSTTADIHKRRNILDLILKEDQNVRLFPIHKLEYDTSGLLLVTNDGELTKKLTSQSESIQKEYVIRTKGIMIKERIREIKRGIKVENKIIKPVDIAIVELDKAHQSTLVKMIITNESAKELKTMFKQLGHEVKNMTRIRFDSLTLEGVNRGSYRKLKSHEVKYLYRS</sequence>
<dbReference type="PROSITE" id="PS50889">
    <property type="entry name" value="S4"/>
    <property type="match status" value="1"/>
</dbReference>